<evidence type="ECO:0000313" key="2">
    <source>
        <dbReference type="Proteomes" id="UP000032027"/>
    </source>
</evidence>
<proteinExistence type="predicted"/>
<evidence type="ECO:0000313" key="1">
    <source>
        <dbReference type="EMBL" id="AJM92611.1"/>
    </source>
</evidence>
<reference evidence="1 2" key="2">
    <citation type="journal article" date="2016" name="ISME J.">
        <title>Physiological and genomic characterization of two novel marine thaumarchaeal strains indicates niche differentiation.</title>
        <authorList>
            <person name="Bayer B."/>
            <person name="Vojvoda J."/>
            <person name="Offre P."/>
            <person name="Alves R.J."/>
            <person name="Elisabeth N.H."/>
            <person name="Garcia J.A."/>
            <person name="Volland J.M."/>
            <person name="Srivastava A."/>
            <person name="Schleper C."/>
            <person name="Herndl G.J."/>
        </authorList>
    </citation>
    <scope>NUCLEOTIDE SEQUENCE [LARGE SCALE GENOMIC DNA]</scope>
    <source>
        <strain evidence="1 2">D3C</strain>
    </source>
</reference>
<keyword evidence="2" id="KW-1185">Reference proteome</keyword>
<name>A0A0C5BWF1_9ARCH</name>
<protein>
    <submittedName>
        <fullName evidence="1">Uncharacterized protein</fullName>
    </submittedName>
</protein>
<dbReference type="HOGENOM" id="CLU_3162938_0_0_2"/>
<reference evidence="1 2" key="3">
    <citation type="journal article" date="2019" name="Int. J. Syst. Evol. Microbiol.">
        <title>Nitrosopumilus adriaticus sp. nov. and Nitrosopumilus piranensis sp. nov., two ammonia-oxidizing archaea from the Adriatic Sea and members of the class Nitrososphaeria.</title>
        <authorList>
            <person name="Bayer B."/>
            <person name="Vojvoda J."/>
            <person name="Reinthaler T."/>
            <person name="Reyes C."/>
            <person name="Pinto M."/>
            <person name="Herndl G.J."/>
        </authorList>
    </citation>
    <scope>NUCLEOTIDE SEQUENCE [LARGE SCALE GENOMIC DNA]</scope>
    <source>
        <strain evidence="1 2">D3C</strain>
    </source>
</reference>
<gene>
    <name evidence="1" type="ORF">NPIRD3C_1399</name>
</gene>
<dbReference type="AlphaFoldDB" id="A0A0C5BWF1"/>
<dbReference type="KEGG" id="nid:NPIRD3C_1399"/>
<dbReference type="Proteomes" id="UP000032027">
    <property type="component" value="Chromosome"/>
</dbReference>
<organism evidence="1 2">
    <name type="scientific">Nitrosopumilus piranensis</name>
    <dbReference type="NCBI Taxonomy" id="1582439"/>
    <lineage>
        <taxon>Archaea</taxon>
        <taxon>Nitrososphaerota</taxon>
        <taxon>Nitrososphaeria</taxon>
        <taxon>Nitrosopumilales</taxon>
        <taxon>Nitrosopumilaceae</taxon>
        <taxon>Nitrosopumilus</taxon>
    </lineage>
</organism>
<accession>A0A0C5BWF1</accession>
<dbReference type="EMBL" id="CP010868">
    <property type="protein sequence ID" value="AJM92611.1"/>
    <property type="molecule type" value="Genomic_DNA"/>
</dbReference>
<sequence length="47" mass="5616">MLCSNFVSKHVMCDEFCKRYKAESNDLVRDVLIFQNKIFSEFSLEIH</sequence>
<reference evidence="2" key="1">
    <citation type="submission" date="2015-02" db="EMBL/GenBank/DDBJ databases">
        <title>Characterization of two novel Thaumarchaeota isolated from the Northern Adriatic Sea.</title>
        <authorList>
            <person name="Bayer B."/>
            <person name="Vojvoda J."/>
            <person name="Offre P."/>
            <person name="Srivastava A."/>
            <person name="Elisabeth N."/>
            <person name="Garcia J.A.L."/>
            <person name="Schleper C."/>
            <person name="Herndl G.J."/>
        </authorList>
    </citation>
    <scope>NUCLEOTIDE SEQUENCE [LARGE SCALE GENOMIC DNA]</scope>
    <source>
        <strain evidence="2">D3C</strain>
    </source>
</reference>